<feature type="transmembrane region" description="Helical" evidence="1">
    <location>
        <begin position="12"/>
        <end position="40"/>
    </location>
</feature>
<reference evidence="3 4" key="1">
    <citation type="journal article" date="2015" name="Microbes Environ.">
        <title>Distribution and evolution of nitrogen fixation genes in the phylum bacteroidetes.</title>
        <authorList>
            <person name="Inoue J."/>
            <person name="Oshima K."/>
            <person name="Suda W."/>
            <person name="Sakamoto M."/>
            <person name="Iino T."/>
            <person name="Noda S."/>
            <person name="Hongoh Y."/>
            <person name="Hattori M."/>
            <person name="Ohkuma M."/>
        </authorList>
    </citation>
    <scope>NUCLEOTIDE SEQUENCE [LARGE SCALE GENOMIC DNA]</scope>
    <source>
        <strain evidence="3 4">JCM 15093</strain>
    </source>
</reference>
<dbReference type="STRING" id="1121097.GCA_000428125_02398"/>
<evidence type="ECO:0000259" key="2">
    <source>
        <dbReference type="Pfam" id="PF11127"/>
    </source>
</evidence>
<dbReference type="OrthoDB" id="9799383at2"/>
<protein>
    <recommendedName>
        <fullName evidence="2">Inner membrane protein YgaP-like transmembrane domain-containing protein</fullName>
    </recommendedName>
</protein>
<organism evidence="3 4">
    <name type="scientific">Bacteroides graminisolvens DSM 19988 = JCM 15093</name>
    <dbReference type="NCBI Taxonomy" id="1121097"/>
    <lineage>
        <taxon>Bacteria</taxon>
        <taxon>Pseudomonadati</taxon>
        <taxon>Bacteroidota</taxon>
        <taxon>Bacteroidia</taxon>
        <taxon>Bacteroidales</taxon>
        <taxon>Bacteroidaceae</taxon>
        <taxon>Bacteroides</taxon>
    </lineage>
</organism>
<sequence length="65" mass="7431">MKERIVRFVAGTMILVSVALAYFVALEWLFLTLFVGANLLQSSITKFCPLELIIDYFTSRSQRAK</sequence>
<evidence type="ECO:0000256" key="1">
    <source>
        <dbReference type="SAM" id="Phobius"/>
    </source>
</evidence>
<proteinExistence type="predicted"/>
<dbReference type="eggNOG" id="ENOG5031225">
    <property type="taxonomic scope" value="Bacteria"/>
</dbReference>
<dbReference type="InterPro" id="IPR021309">
    <property type="entry name" value="YgaP-like_TM"/>
</dbReference>
<name>A0A069D6Q2_9BACE</name>
<dbReference type="EMBL" id="BAJS01000035">
    <property type="protein sequence ID" value="GAK38020.1"/>
    <property type="molecule type" value="Genomic_DNA"/>
</dbReference>
<keyword evidence="1" id="KW-1133">Transmembrane helix</keyword>
<dbReference type="Pfam" id="PF11127">
    <property type="entry name" value="YgaP-like_TM"/>
    <property type="match status" value="1"/>
</dbReference>
<comment type="caution">
    <text evidence="3">The sequence shown here is derived from an EMBL/GenBank/DDBJ whole genome shotgun (WGS) entry which is preliminary data.</text>
</comment>
<feature type="domain" description="Inner membrane protein YgaP-like transmembrane" evidence="2">
    <location>
        <begin position="2"/>
        <end position="58"/>
    </location>
</feature>
<keyword evidence="1" id="KW-0812">Transmembrane</keyword>
<dbReference type="RefSeq" id="WP_024997553.1">
    <property type="nucleotide sequence ID" value="NZ_ATZI01000010.1"/>
</dbReference>
<dbReference type="Gene3D" id="6.10.140.1340">
    <property type="match status" value="1"/>
</dbReference>
<dbReference type="AlphaFoldDB" id="A0A069D6Q2"/>
<keyword evidence="1" id="KW-0472">Membrane</keyword>
<keyword evidence="4" id="KW-1185">Reference proteome</keyword>
<evidence type="ECO:0000313" key="4">
    <source>
        <dbReference type="Proteomes" id="UP000027601"/>
    </source>
</evidence>
<evidence type="ECO:0000313" key="3">
    <source>
        <dbReference type="EMBL" id="GAK38020.1"/>
    </source>
</evidence>
<dbReference type="Proteomes" id="UP000027601">
    <property type="component" value="Unassembled WGS sequence"/>
</dbReference>
<gene>
    <name evidence="3" type="ORF">JCM15093_3313</name>
</gene>
<accession>A0A069D6Q2</accession>